<name>A0AAD5WUA2_9PEZI</name>
<reference evidence="2" key="1">
    <citation type="submission" date="2022-07" db="EMBL/GenBank/DDBJ databases">
        <title>Draft genome sequence of Zalerion maritima ATCC 34329, a (micro)plastics degrading marine fungus.</title>
        <authorList>
            <person name="Paco A."/>
            <person name="Goncalves M.F.M."/>
            <person name="Rocha-Santos T.A.P."/>
            <person name="Alves A."/>
        </authorList>
    </citation>
    <scope>NUCLEOTIDE SEQUENCE</scope>
    <source>
        <strain evidence="2">ATCC 34329</strain>
    </source>
</reference>
<evidence type="ECO:0008006" key="4">
    <source>
        <dbReference type="Google" id="ProtNLM"/>
    </source>
</evidence>
<feature type="region of interest" description="Disordered" evidence="1">
    <location>
        <begin position="1"/>
        <end position="27"/>
    </location>
</feature>
<evidence type="ECO:0000313" key="3">
    <source>
        <dbReference type="Proteomes" id="UP001201980"/>
    </source>
</evidence>
<accession>A0AAD5WUA2</accession>
<comment type="caution">
    <text evidence="2">The sequence shown here is derived from an EMBL/GenBank/DDBJ whole genome shotgun (WGS) entry which is preliminary data.</text>
</comment>
<proteinExistence type="predicted"/>
<dbReference type="EMBL" id="JAKWBI020000116">
    <property type="protein sequence ID" value="KAJ2902323.1"/>
    <property type="molecule type" value="Genomic_DNA"/>
</dbReference>
<protein>
    <recommendedName>
        <fullName evidence="4">F-box domain-containing protein</fullName>
    </recommendedName>
</protein>
<keyword evidence="3" id="KW-1185">Reference proteome</keyword>
<feature type="compositionally biased region" description="Polar residues" evidence="1">
    <location>
        <begin position="47"/>
        <end position="60"/>
    </location>
</feature>
<evidence type="ECO:0000313" key="2">
    <source>
        <dbReference type="EMBL" id="KAJ2902323.1"/>
    </source>
</evidence>
<gene>
    <name evidence="2" type="ORF">MKZ38_000713</name>
</gene>
<dbReference type="Proteomes" id="UP001201980">
    <property type="component" value="Unassembled WGS sequence"/>
</dbReference>
<dbReference type="AlphaFoldDB" id="A0AAD5WUA2"/>
<organism evidence="2 3">
    <name type="scientific">Zalerion maritima</name>
    <dbReference type="NCBI Taxonomy" id="339359"/>
    <lineage>
        <taxon>Eukaryota</taxon>
        <taxon>Fungi</taxon>
        <taxon>Dikarya</taxon>
        <taxon>Ascomycota</taxon>
        <taxon>Pezizomycotina</taxon>
        <taxon>Sordariomycetes</taxon>
        <taxon>Lulworthiomycetidae</taxon>
        <taxon>Lulworthiales</taxon>
        <taxon>Lulworthiaceae</taxon>
        <taxon>Zalerion</taxon>
    </lineage>
</organism>
<evidence type="ECO:0000256" key="1">
    <source>
        <dbReference type="SAM" id="MobiDB-lite"/>
    </source>
</evidence>
<feature type="region of interest" description="Disordered" evidence="1">
    <location>
        <begin position="47"/>
        <end position="71"/>
    </location>
</feature>
<sequence>MPARNRQSPHHDSTTEVNSDSPRKHIKLATMDTTAMDCYLLSKDGNLSSPASSPTRTTGKPSPHPAPRVSLSTCSPTRVSCPVLRQSWLFTRETPANSCLMFFDAELGNEAADDLSPARTAVCPSSWPKHTLPNELYGQIATHLSFADCCHMRLVNQEFNAHMTEVLLQAFTLIFRPSIVRPGSQSNSHLMKLGHHFRRLAFASEVSDFDVACAPAVASQTIIKSWWGVYRWPVSRAPTSIFSELSESCQNPYELADVLEVLIKVHSLGLCLDSGLGYLSGSMIGPANYSAVFPNDADNDPHVLLADANGTPLDEDTANNACRILRKMFSDADFTTEDDIKEGIRLLGIHEGRLVTDWDLANPFPRARAATGTPPVPPPPRNMASLEQSQMWMLVQSQLVHRSLLSCLSEALLQAPDFAIHILTLRISKLSSSLIPSLSTHTFWESLPNVHSLFLGVVPDWRRIDSHGTTSPGCQHDTDIAPVSALGPVFDLLNDYVAPRANITTVHFEWVCGGELVGDGSQRNRYILPAPLAKSVDDMLLPSHEIQRTSLLLLPHVRSLSLRNAWTTADVLFKSITSMNRSQLRRLELESFSLSGPSRHAGPRQKDSILASKVKEILETKPAAVPFQIHADKPPTYEPSPPGNTDVLSQELAPRIAHAANPSLAQLRTPSVLAYHSPGTWAHFVDFFTPGQTILDFQRTSETQTPARTKAHPQLLDMSFKSCGYVFIGDPRVDNSPLLPRLAYSNLSSLLILNRPGDRVNNTIAVPSSVPTFQVPKEGGLLGDIIRYLDPNEAITLERVFSFSQTWHGVYPITAITEAYDQGVMQWREVGAGRFSGTIAADLEKRVHFLPVIDYEA</sequence>